<keyword evidence="1" id="KW-0472">Membrane</keyword>
<accession>A0A2S0WNF5</accession>
<dbReference type="EMBL" id="CP026952">
    <property type="protein sequence ID" value="AWB92878.1"/>
    <property type="molecule type" value="Genomic_DNA"/>
</dbReference>
<feature type="transmembrane region" description="Helical" evidence="1">
    <location>
        <begin position="79"/>
        <end position="112"/>
    </location>
</feature>
<reference evidence="3" key="1">
    <citation type="submission" date="2018-01" db="EMBL/GenBank/DDBJ databases">
        <authorList>
            <person name="Li J."/>
        </authorList>
    </citation>
    <scope>NUCLEOTIDE SEQUENCE [LARGE SCALE GENOMIC DNA]</scope>
    <source>
        <strain evidence="3">592</strain>
    </source>
</reference>
<evidence type="ECO:0000313" key="2">
    <source>
        <dbReference type="EMBL" id="AWB92878.1"/>
    </source>
</evidence>
<feature type="transmembrane region" description="Helical" evidence="1">
    <location>
        <begin position="12"/>
        <end position="34"/>
    </location>
</feature>
<keyword evidence="1" id="KW-0812">Transmembrane</keyword>
<proteinExistence type="predicted"/>
<protein>
    <recommendedName>
        <fullName evidence="4">DUF2568 domain-containing protein</fullName>
    </recommendedName>
</protein>
<dbReference type="InterPro" id="IPR021214">
    <property type="entry name" value="DUF2568"/>
</dbReference>
<dbReference type="Proteomes" id="UP000244384">
    <property type="component" value="Chromosome"/>
</dbReference>
<sequence length="117" mass="12399">MGMPPQKPQDLGPLDAVAFLCEIAMVVILVLAGHGFADGWRGWAVGAFLAMVAVGIWAQWMATTSPRRLDLPTRFVVQVMLFVTVALYAAAGGLALVGIAFAVIAIAVFWALAREDA</sequence>
<evidence type="ECO:0008006" key="4">
    <source>
        <dbReference type="Google" id="ProtNLM"/>
    </source>
</evidence>
<dbReference type="KEGG" id="aez:C3E78_12060"/>
<gene>
    <name evidence="2" type="ORF">C3E78_12060</name>
</gene>
<feature type="transmembrane region" description="Helical" evidence="1">
    <location>
        <begin position="40"/>
        <end position="58"/>
    </location>
</feature>
<dbReference type="AlphaFoldDB" id="A0A2S0WNF5"/>
<keyword evidence="1" id="KW-1133">Transmembrane helix</keyword>
<name>A0A2S0WNF5_9ACTN</name>
<evidence type="ECO:0000256" key="1">
    <source>
        <dbReference type="SAM" id="Phobius"/>
    </source>
</evidence>
<organism evidence="2 3">
    <name type="scientific">Aeromicrobium chenweiae</name>
    <dbReference type="NCBI Taxonomy" id="2079793"/>
    <lineage>
        <taxon>Bacteria</taxon>
        <taxon>Bacillati</taxon>
        <taxon>Actinomycetota</taxon>
        <taxon>Actinomycetes</taxon>
        <taxon>Propionibacteriales</taxon>
        <taxon>Nocardioidaceae</taxon>
        <taxon>Aeromicrobium</taxon>
    </lineage>
</organism>
<dbReference type="Pfam" id="PF10823">
    <property type="entry name" value="DUF2568"/>
    <property type="match status" value="1"/>
</dbReference>
<keyword evidence="3" id="KW-1185">Reference proteome</keyword>
<evidence type="ECO:0000313" key="3">
    <source>
        <dbReference type="Proteomes" id="UP000244384"/>
    </source>
</evidence>